<gene>
    <name evidence="7" type="ordered locus">Tlie_1724</name>
</gene>
<dbReference type="eggNOG" id="COG4603">
    <property type="taxonomic scope" value="Bacteria"/>
</dbReference>
<feature type="transmembrane region" description="Helical" evidence="6">
    <location>
        <begin position="7"/>
        <end position="31"/>
    </location>
</feature>
<sequence length="359" mass="39163">MKRSKKIALSLFPVYSVFLGLALSGILMLLLDANPFVVYKKMLIFVFRDAYNVADIFAKATPLILTGLAFGFAFRASLFNIGAQGQFYMGCLASVACSLFMGNLPALVLLPLCVVVSGAAGGLWGSLVGYAKARFNANEFLISMMSTYVAIAIMNYLIRGPLIESKGEYPQTDVITQSAWIPQIIPHTRLHWGFVLAVVVAALAYFILWKTTLGFRIRAVGMNRDSARYAGINEKRIFVEVFFISGAFAGLAGFMEVNGIQHMLVQGFNPYLGAEGIGIAILGNAHPLGIIFAAILFGALKVGGNLVVQTSSIPSSIIGIMEGLVMISVIFSYFLKERILVRMEKKMLQAEERKEGPRK</sequence>
<organism evidence="7 8">
    <name type="scientific">Thermovirga lienii (strain ATCC BAA-1197 / DSM 17291 / Cas60314)</name>
    <dbReference type="NCBI Taxonomy" id="580340"/>
    <lineage>
        <taxon>Bacteria</taxon>
        <taxon>Thermotogati</taxon>
        <taxon>Synergistota</taxon>
        <taxon>Synergistia</taxon>
        <taxon>Synergistales</taxon>
        <taxon>Thermovirgaceae</taxon>
        <taxon>Thermovirga</taxon>
    </lineage>
</organism>
<dbReference type="PANTHER" id="PTHR47089">
    <property type="entry name" value="ABC TRANSPORTER, PERMEASE PROTEIN"/>
    <property type="match status" value="1"/>
</dbReference>
<evidence type="ECO:0000256" key="3">
    <source>
        <dbReference type="ARBA" id="ARBA00022692"/>
    </source>
</evidence>
<reference evidence="7 8" key="2">
    <citation type="journal article" date="2012" name="Stand. Genomic Sci.">
        <title>Genome sequence of the moderately thermophilic, amino-acid-degrading and sulfur-reducing bacterium Thermovirga lienii type strain (Cas60314(T)).</title>
        <authorList>
            <person name="Goker M."/>
            <person name="Saunders E."/>
            <person name="Lapidus A."/>
            <person name="Nolan M."/>
            <person name="Lucas S."/>
            <person name="Hammon N."/>
            <person name="Deshpande S."/>
            <person name="Cheng J.F."/>
            <person name="Han C."/>
            <person name="Tapia R."/>
            <person name="Goodwin L.A."/>
            <person name="Pitluck S."/>
            <person name="Liolios K."/>
            <person name="Mavromatis K."/>
            <person name="Pagani I."/>
            <person name="Ivanova N."/>
            <person name="Mikhailova N."/>
            <person name="Pati A."/>
            <person name="Chen A."/>
            <person name="Palaniappan K."/>
            <person name="Land M."/>
            <person name="Chang Y.J."/>
            <person name="Jeffries C.D."/>
            <person name="Brambilla E.M."/>
            <person name="Rohde M."/>
            <person name="Spring S."/>
            <person name="Detter J.C."/>
            <person name="Woyke T."/>
            <person name="Bristow J."/>
            <person name="Eisen J.A."/>
            <person name="Markowitz V."/>
            <person name="Hugenholtz P."/>
            <person name="Kyrpides N.C."/>
            <person name="Klenk H.P."/>
        </authorList>
    </citation>
    <scope>NUCLEOTIDE SEQUENCE [LARGE SCALE GENOMIC DNA]</scope>
    <source>
        <strain evidence="8">ATCC BAA-1197 / DSM 17291 / Cas60314</strain>
    </source>
</reference>
<evidence type="ECO:0000313" key="8">
    <source>
        <dbReference type="Proteomes" id="UP000005868"/>
    </source>
</evidence>
<dbReference type="AlphaFoldDB" id="G7V8I5"/>
<feature type="transmembrane region" description="Helical" evidence="6">
    <location>
        <begin position="51"/>
        <end position="74"/>
    </location>
</feature>
<name>G7V8I5_THELD</name>
<dbReference type="OrthoDB" id="45037at2"/>
<dbReference type="HOGENOM" id="CLU_040769_0_2_0"/>
<dbReference type="InterPro" id="IPR001851">
    <property type="entry name" value="ABC_transp_permease"/>
</dbReference>
<dbReference type="GO" id="GO:0005886">
    <property type="term" value="C:plasma membrane"/>
    <property type="evidence" value="ECO:0007669"/>
    <property type="project" value="UniProtKB-SubCell"/>
</dbReference>
<evidence type="ECO:0000256" key="6">
    <source>
        <dbReference type="SAM" id="Phobius"/>
    </source>
</evidence>
<keyword evidence="2" id="KW-1003">Cell membrane</keyword>
<evidence type="ECO:0000256" key="2">
    <source>
        <dbReference type="ARBA" id="ARBA00022475"/>
    </source>
</evidence>
<keyword evidence="4 6" id="KW-1133">Transmembrane helix</keyword>
<proteinExistence type="predicted"/>
<feature type="transmembrane region" description="Helical" evidence="6">
    <location>
        <begin position="86"/>
        <end position="102"/>
    </location>
</feature>
<feature type="transmembrane region" description="Helical" evidence="6">
    <location>
        <begin position="190"/>
        <end position="208"/>
    </location>
</feature>
<accession>G7V8I5</accession>
<dbReference type="Proteomes" id="UP000005868">
    <property type="component" value="Chromosome"/>
</dbReference>
<protein>
    <submittedName>
        <fullName evidence="7">Nucleoside ABC transporter membrane protein</fullName>
    </submittedName>
</protein>
<feature type="transmembrane region" description="Helical" evidence="6">
    <location>
        <begin position="108"/>
        <end position="128"/>
    </location>
</feature>
<reference evidence="8" key="1">
    <citation type="submission" date="2011-10" db="EMBL/GenBank/DDBJ databases">
        <title>The complete genome of chromosome of Thermovirga lienii DSM 17291.</title>
        <authorList>
            <consortium name="US DOE Joint Genome Institute (JGI-PGF)"/>
            <person name="Lucas S."/>
            <person name="Copeland A."/>
            <person name="Lapidus A."/>
            <person name="Glavina del Rio T."/>
            <person name="Dalin E."/>
            <person name="Tice H."/>
            <person name="Bruce D."/>
            <person name="Goodwin L."/>
            <person name="Pitluck S."/>
            <person name="Peters L."/>
            <person name="Mikhailova N."/>
            <person name="Saunders E."/>
            <person name="Kyrpides N."/>
            <person name="Mavromatis K."/>
            <person name="Ivanova N."/>
            <person name="Last F.I."/>
            <person name="Brettin T."/>
            <person name="Detter J.C."/>
            <person name="Han C."/>
            <person name="Larimer F."/>
            <person name="Land M."/>
            <person name="Hauser L."/>
            <person name="Markowitz V."/>
            <person name="Cheng J.-F."/>
            <person name="Hugenholtz P."/>
            <person name="Woyke T."/>
            <person name="Wu D."/>
            <person name="Spring S."/>
            <person name="Schroeder M."/>
            <person name="Brambilla E.-M."/>
            <person name="Klenk H.-P."/>
            <person name="Eisen J.A."/>
        </authorList>
    </citation>
    <scope>NUCLEOTIDE SEQUENCE [LARGE SCALE GENOMIC DNA]</scope>
    <source>
        <strain evidence="8">ATCC BAA-1197 / DSM 17291 / Cas60314</strain>
    </source>
</reference>
<feature type="transmembrane region" description="Helical" evidence="6">
    <location>
        <begin position="140"/>
        <end position="158"/>
    </location>
</feature>
<dbReference type="GO" id="GO:0022857">
    <property type="term" value="F:transmembrane transporter activity"/>
    <property type="evidence" value="ECO:0007669"/>
    <property type="project" value="InterPro"/>
</dbReference>
<comment type="subcellular location">
    <subcellularLocation>
        <location evidence="1">Cell membrane</location>
        <topology evidence="1">Multi-pass membrane protein</topology>
    </subcellularLocation>
</comment>
<dbReference type="KEGG" id="tli:Tlie_1724"/>
<dbReference type="PANTHER" id="PTHR47089:SF1">
    <property type="entry name" value="GUANOSINE ABC TRANSPORTER PERMEASE PROTEIN NUPP"/>
    <property type="match status" value="1"/>
</dbReference>
<dbReference type="Pfam" id="PF02653">
    <property type="entry name" value="BPD_transp_2"/>
    <property type="match status" value="1"/>
</dbReference>
<keyword evidence="5 6" id="KW-0472">Membrane</keyword>
<dbReference type="EMBL" id="CP003096">
    <property type="protein sequence ID" value="AER67446.1"/>
    <property type="molecule type" value="Genomic_DNA"/>
</dbReference>
<feature type="transmembrane region" description="Helical" evidence="6">
    <location>
        <begin position="312"/>
        <end position="335"/>
    </location>
</feature>
<keyword evidence="3 6" id="KW-0812">Transmembrane</keyword>
<evidence type="ECO:0000256" key="5">
    <source>
        <dbReference type="ARBA" id="ARBA00023136"/>
    </source>
</evidence>
<keyword evidence="8" id="KW-1185">Reference proteome</keyword>
<evidence type="ECO:0000313" key="7">
    <source>
        <dbReference type="EMBL" id="AER67446.1"/>
    </source>
</evidence>
<feature type="transmembrane region" description="Helical" evidence="6">
    <location>
        <begin position="277"/>
        <end position="300"/>
    </location>
</feature>
<evidence type="ECO:0000256" key="4">
    <source>
        <dbReference type="ARBA" id="ARBA00022989"/>
    </source>
</evidence>
<dbReference type="STRING" id="580340.Tlie_1724"/>
<evidence type="ECO:0000256" key="1">
    <source>
        <dbReference type="ARBA" id="ARBA00004651"/>
    </source>
</evidence>
<dbReference type="CDD" id="cd06580">
    <property type="entry name" value="TM_PBP1_transp_TpRbsC_like"/>
    <property type="match status" value="1"/>
</dbReference>
<feature type="transmembrane region" description="Helical" evidence="6">
    <location>
        <begin position="237"/>
        <end position="257"/>
    </location>
</feature>